<evidence type="ECO:0000256" key="1">
    <source>
        <dbReference type="SAM" id="MobiDB-lite"/>
    </source>
</evidence>
<dbReference type="SUPFAM" id="SSF56300">
    <property type="entry name" value="Metallo-dependent phosphatases"/>
    <property type="match status" value="1"/>
</dbReference>
<evidence type="ECO:0000256" key="2">
    <source>
        <dbReference type="SAM" id="Phobius"/>
    </source>
</evidence>
<keyword evidence="2" id="KW-1133">Transmembrane helix</keyword>
<dbReference type="RefSeq" id="WP_345218533.1">
    <property type="nucleotide sequence ID" value="NZ_BAABGN010000013.1"/>
</dbReference>
<keyword evidence="2" id="KW-0472">Membrane</keyword>
<evidence type="ECO:0000313" key="5">
    <source>
        <dbReference type="Proteomes" id="UP001500622"/>
    </source>
</evidence>
<comment type="caution">
    <text evidence="4">The sequence shown here is derived from an EMBL/GenBank/DDBJ whole genome shotgun (WGS) entry which is preliminary data.</text>
</comment>
<evidence type="ECO:0000259" key="3">
    <source>
        <dbReference type="Pfam" id="PF00149"/>
    </source>
</evidence>
<feature type="transmembrane region" description="Helical" evidence="2">
    <location>
        <begin position="147"/>
        <end position="164"/>
    </location>
</feature>
<protein>
    <recommendedName>
        <fullName evidence="3">Calcineurin-like phosphoesterase domain-containing protein</fullName>
    </recommendedName>
</protein>
<dbReference type="InterPro" id="IPR029052">
    <property type="entry name" value="Metallo-depent_PP-like"/>
</dbReference>
<sequence>MEDTAGGGHRFEWWHRQTPLTRKIIRTTVVLLVSGVVALTVGVTTASTRSSLGPHEADYSMSLDSRISFHMGPLGAVLLESPLPGPLGVEVVVHQIPTDVERATAEDSPVPGLLADLSAYGQLVSHPEAAVADAVRGLVTDALGRTAVTWSLLLVAVAAGRLAAGGHLRDEMRRALAKPGVAVLAGAVLVGGTAAVVVPEVRRDEPDGYSPDVLDGTPLEGARITGRLADIVAVYGEQVREIVEENDAFYDLAANNLASALESEPEQPPVVGATVEAPQTPTGAETSPGEPTATGSPEADETSPTPQQSELDPVTFVMVADLHCNVGMATVIGTALEQTGAAALIDAGDTVVSGTSVESYCIDAFDRAVPDDVPVVVGTGNHDSITTAEQEREVGWTVLQGEIVEIAGVRFLGDTDPTLTAVGSGTVQEREETVDEMGERLAEIACEAEDAGEADGEGGARGVDVLLVHNPRAGIATLESSCANLQLSGHWHRTVGPEVFGSGVRYVSTSSGGGAGGGATVGPLSSDAEITIMRIDRTTGTPLDYRRVVIDTEAAVHLGEWKPFPVPPPDG</sequence>
<dbReference type="InterPro" id="IPR004843">
    <property type="entry name" value="Calcineurin-like_PHP"/>
</dbReference>
<reference evidence="5" key="1">
    <citation type="journal article" date="2019" name="Int. J. Syst. Evol. Microbiol.">
        <title>The Global Catalogue of Microorganisms (GCM) 10K type strain sequencing project: providing services to taxonomists for standard genome sequencing and annotation.</title>
        <authorList>
            <consortium name="The Broad Institute Genomics Platform"/>
            <consortium name="The Broad Institute Genome Sequencing Center for Infectious Disease"/>
            <person name="Wu L."/>
            <person name="Ma J."/>
        </authorList>
    </citation>
    <scope>NUCLEOTIDE SEQUENCE [LARGE SCALE GENOMIC DNA]</scope>
    <source>
        <strain evidence="5">JCM 17810</strain>
    </source>
</reference>
<dbReference type="Proteomes" id="UP001500622">
    <property type="component" value="Unassembled WGS sequence"/>
</dbReference>
<name>A0ABP8LP42_9MICO</name>
<feature type="transmembrane region" description="Helical" evidence="2">
    <location>
        <begin position="176"/>
        <end position="198"/>
    </location>
</feature>
<dbReference type="Pfam" id="PF00149">
    <property type="entry name" value="Metallophos"/>
    <property type="match status" value="1"/>
</dbReference>
<keyword evidence="2" id="KW-0812">Transmembrane</keyword>
<evidence type="ECO:0000313" key="4">
    <source>
        <dbReference type="EMBL" id="GAA4432509.1"/>
    </source>
</evidence>
<feature type="region of interest" description="Disordered" evidence="1">
    <location>
        <begin position="261"/>
        <end position="309"/>
    </location>
</feature>
<organism evidence="4 5">
    <name type="scientific">Georgenia halophila</name>
    <dbReference type="NCBI Taxonomy" id="620889"/>
    <lineage>
        <taxon>Bacteria</taxon>
        <taxon>Bacillati</taxon>
        <taxon>Actinomycetota</taxon>
        <taxon>Actinomycetes</taxon>
        <taxon>Micrococcales</taxon>
        <taxon>Bogoriellaceae</taxon>
        <taxon>Georgenia</taxon>
    </lineage>
</organism>
<proteinExistence type="predicted"/>
<gene>
    <name evidence="4" type="ORF">GCM10023169_38300</name>
</gene>
<accession>A0ABP8LP42</accession>
<dbReference type="EMBL" id="BAABGN010000013">
    <property type="protein sequence ID" value="GAA4432509.1"/>
    <property type="molecule type" value="Genomic_DNA"/>
</dbReference>
<dbReference type="Gene3D" id="3.60.21.10">
    <property type="match status" value="1"/>
</dbReference>
<keyword evidence="5" id="KW-1185">Reference proteome</keyword>
<feature type="domain" description="Calcineurin-like phosphoesterase" evidence="3">
    <location>
        <begin position="315"/>
        <end position="397"/>
    </location>
</feature>
<feature type="transmembrane region" description="Helical" evidence="2">
    <location>
        <begin position="24"/>
        <end position="46"/>
    </location>
</feature>